<protein>
    <submittedName>
        <fullName evidence="5">Putative Nucleolar protein Nop52</fullName>
    </submittedName>
</protein>
<keyword evidence="3" id="KW-0539">Nucleus</keyword>
<feature type="compositionally biased region" description="Polar residues" evidence="4">
    <location>
        <begin position="324"/>
        <end position="333"/>
    </location>
</feature>
<feature type="region of interest" description="Disordered" evidence="4">
    <location>
        <begin position="374"/>
        <end position="499"/>
    </location>
</feature>
<feature type="compositionally biased region" description="Basic residues" evidence="4">
    <location>
        <begin position="458"/>
        <end position="477"/>
    </location>
</feature>
<evidence type="ECO:0000313" key="5">
    <source>
        <dbReference type="EMBL" id="OTN67325.1"/>
    </source>
</evidence>
<evidence type="ECO:0000256" key="1">
    <source>
        <dbReference type="ARBA" id="ARBA00004123"/>
    </source>
</evidence>
<gene>
    <name evidence="5" type="ORF">PKNOH_S06431900</name>
</gene>
<dbReference type="OrthoDB" id="2019504at2759"/>
<proteinExistence type="inferred from homology"/>
<feature type="region of interest" description="Disordered" evidence="4">
    <location>
        <begin position="310"/>
        <end position="346"/>
    </location>
</feature>
<organism evidence="5 6">
    <name type="scientific">Plasmodium knowlesi</name>
    <dbReference type="NCBI Taxonomy" id="5850"/>
    <lineage>
        <taxon>Eukaryota</taxon>
        <taxon>Sar</taxon>
        <taxon>Alveolata</taxon>
        <taxon>Apicomplexa</taxon>
        <taxon>Aconoidasida</taxon>
        <taxon>Haemosporida</taxon>
        <taxon>Plasmodiidae</taxon>
        <taxon>Plasmodium</taxon>
        <taxon>Plasmodium (Plasmodium)</taxon>
    </lineage>
</organism>
<dbReference type="GO" id="GO:0030688">
    <property type="term" value="C:preribosome, small subunit precursor"/>
    <property type="evidence" value="ECO:0007669"/>
    <property type="project" value="InterPro"/>
</dbReference>
<feature type="compositionally biased region" description="Basic and acidic residues" evidence="4">
    <location>
        <begin position="420"/>
        <end position="430"/>
    </location>
</feature>
<dbReference type="EMBL" id="NETL01000020">
    <property type="protein sequence ID" value="OTN67325.1"/>
    <property type="molecule type" value="Genomic_DNA"/>
</dbReference>
<feature type="compositionally biased region" description="Basic and acidic residues" evidence="4">
    <location>
        <begin position="337"/>
        <end position="346"/>
    </location>
</feature>
<reference evidence="5 6" key="1">
    <citation type="submission" date="2017-05" db="EMBL/GenBank/DDBJ databases">
        <title>PacBio assembly of a Plasmodium knowlesi genome sequence with Hi-C correction and manual annotation of the SICAvar gene family.</title>
        <authorList>
            <person name="Lapp S.A."/>
            <person name="Geraldo J.A."/>
            <person name="Chien J.-T."/>
            <person name="Ay F."/>
            <person name="Pakala S.B."/>
            <person name="Batugedara G."/>
            <person name="Humphrey J.C."/>
            <person name="Debarry J.D."/>
            <person name="Le Roch K.G."/>
            <person name="Galinski M.R."/>
            <person name="Kissinger J.C."/>
        </authorList>
    </citation>
    <scope>NUCLEOTIDE SEQUENCE [LARGE SCALE GENOMIC DNA]</scope>
    <source>
        <strain evidence="6">Malayan Strain Pk1 (A+)</strain>
    </source>
</reference>
<evidence type="ECO:0000313" key="6">
    <source>
        <dbReference type="Proteomes" id="UP000195012"/>
    </source>
</evidence>
<dbReference type="VEuPathDB" id="PlasmoDB:PKNOH_S06431900"/>
<feature type="compositionally biased region" description="Basic residues" evidence="4">
    <location>
        <begin position="431"/>
        <end position="440"/>
    </location>
</feature>
<feature type="region of interest" description="Disordered" evidence="4">
    <location>
        <begin position="669"/>
        <end position="709"/>
    </location>
</feature>
<comment type="similarity">
    <text evidence="2">Belongs to the RRP1 family.</text>
</comment>
<dbReference type="Pfam" id="PF05997">
    <property type="entry name" value="Nop52"/>
    <property type="match status" value="1"/>
</dbReference>
<feature type="compositionally biased region" description="Acidic residues" evidence="4">
    <location>
        <begin position="374"/>
        <end position="399"/>
    </location>
</feature>
<dbReference type="GO" id="GO:0005634">
    <property type="term" value="C:nucleus"/>
    <property type="evidence" value="ECO:0007669"/>
    <property type="project" value="UniProtKB-SubCell"/>
</dbReference>
<evidence type="ECO:0000256" key="2">
    <source>
        <dbReference type="ARBA" id="ARBA00006374"/>
    </source>
</evidence>
<dbReference type="InterPro" id="IPR010301">
    <property type="entry name" value="RRP1"/>
</dbReference>
<dbReference type="VEuPathDB" id="PlasmoDB:PKNH_0729800"/>
<evidence type="ECO:0000256" key="4">
    <source>
        <dbReference type="SAM" id="MobiDB-lite"/>
    </source>
</evidence>
<comment type="subcellular location">
    <subcellularLocation>
        <location evidence="1">Nucleus</location>
    </subcellularLocation>
</comment>
<feature type="compositionally biased region" description="Basic residues" evidence="4">
    <location>
        <begin position="409"/>
        <end position="419"/>
    </location>
</feature>
<dbReference type="OMA" id="TIEYIPR"/>
<feature type="compositionally biased region" description="Basic residues" evidence="4">
    <location>
        <begin position="669"/>
        <end position="685"/>
    </location>
</feature>
<name>A0A1Y3DV30_PLAKN</name>
<evidence type="ECO:0000256" key="3">
    <source>
        <dbReference type="ARBA" id="ARBA00023242"/>
    </source>
</evidence>
<dbReference type="Proteomes" id="UP000195012">
    <property type="component" value="Unassembled WGS sequence"/>
</dbReference>
<comment type="caution">
    <text evidence="5">The sequence shown here is derived from an EMBL/GenBank/DDBJ whole genome shotgun (WGS) entry which is preliminary data.</text>
</comment>
<accession>A0A1Y3DV30</accession>
<sequence>MEENKKRGKKKTEKSEIELLFVDLCHVNKERRDTGIKALTDYIKKKKVPLDGHNLSYICKGLFYYYWLCYSSEEQKIAACKISKILRNIDEVDKSEEKKGVFLFLQNFLRVMSSKYDSLDLYRLNKFLFLFKVFQAECLLFLHRYSWRSDYIKRYNKIMLRIFDDTNDVFYNHIDTFFKEFFGNQFYLKAKDQNEKVHIKNFLLLMDFFFKIICKTERKHIIDVIRNKIFSVILKLNVGKNMLEKRICRYLGKCKNPYATKVLRGFYNSFVAGHGERGGNKQKCNKKDKKSGSKKTPIFVENFEATGAYNGSASAPSREEEQISRNNGDSHLTTPRDGAKGGEKQLDGVLNCKKRSKRDRASNEFNRLRAIIEEGDDAEMEDDLSSDLESDIGSDEENDIGMNMGKDRMKGKKKKVLKRKREENGNLDDKKKKKKKKKKVNMQEAIIMEDNLVGKMKSSSKKNKKEIEKKKKKKKNKDKYNNGEGSNAPDGEHASSSIEGKDKHKLNIIDFIQNNKRGFSGSIILENKGKSDLPIYSIDKSDLQGGCIQGRKLKVNKHLKKKNSACSASSDNRVCQTHPCYTLLTNDEGEDDICLQLENADRGDVVANGDHKNVHIGMIKKKIVKSNVEKSKKGKKMEKFAKLGKMIKLAKQGKLVRLAKQSKLAKLAKRNKMAKIAKQNKKSKTEKKNSMIIGQGGEDKNKSALSNGVATDAKGKIRERRKNGIVKKTILKKGKTKSHVTKRVHFNLNKNTIEYIPRIKKKNVNSYFFLDNFRNLINVPAFL</sequence>
<feature type="region of interest" description="Disordered" evidence="4">
    <location>
        <begin position="276"/>
        <end position="295"/>
    </location>
</feature>
<dbReference type="eggNOG" id="KOG3911">
    <property type="taxonomic scope" value="Eukaryota"/>
</dbReference>
<feature type="compositionally biased region" description="Basic residues" evidence="4">
    <location>
        <begin position="283"/>
        <end position="293"/>
    </location>
</feature>
<dbReference type="GO" id="GO:0006364">
    <property type="term" value="P:rRNA processing"/>
    <property type="evidence" value="ECO:0007669"/>
    <property type="project" value="InterPro"/>
</dbReference>
<dbReference type="AlphaFoldDB" id="A0A1Y3DV30"/>